<keyword evidence="2" id="KW-1185">Reference proteome</keyword>
<dbReference type="KEGG" id="tpav:HRQ91_10375"/>
<proteinExistence type="predicted"/>
<reference evidence="1 2" key="1">
    <citation type="journal article" date="2021" name="Microbiol. Resour. Announc.">
        <title>Complete Genome Sequences of Three Human Oral Treponema parvum Isolates.</title>
        <authorList>
            <person name="Zeng H."/>
            <person name="Watt R.M."/>
        </authorList>
    </citation>
    <scope>NUCLEOTIDE SEQUENCE [LARGE SCALE GENOMIC DNA]</scope>
    <source>
        <strain evidence="1 2">ATCC 700770</strain>
    </source>
</reference>
<dbReference type="EMBL" id="CP054142">
    <property type="protein sequence ID" value="QTQ14836.1"/>
    <property type="molecule type" value="Genomic_DNA"/>
</dbReference>
<evidence type="ECO:0000313" key="2">
    <source>
        <dbReference type="Proteomes" id="UP000671908"/>
    </source>
</evidence>
<dbReference type="AlphaFoldDB" id="A0A975IFC2"/>
<evidence type="ECO:0000313" key="1">
    <source>
        <dbReference type="EMBL" id="QTQ14836.1"/>
    </source>
</evidence>
<organism evidence="1 2">
    <name type="scientific">Treponema parvum</name>
    <dbReference type="NCBI Taxonomy" id="138851"/>
    <lineage>
        <taxon>Bacteria</taxon>
        <taxon>Pseudomonadati</taxon>
        <taxon>Spirochaetota</taxon>
        <taxon>Spirochaetia</taxon>
        <taxon>Spirochaetales</taxon>
        <taxon>Treponemataceae</taxon>
        <taxon>Treponema</taxon>
    </lineage>
</organism>
<accession>A0A975IFC2</accession>
<protein>
    <submittedName>
        <fullName evidence="1">Uncharacterized protein</fullName>
    </submittedName>
</protein>
<dbReference type="RefSeq" id="WP_210119475.1">
    <property type="nucleotide sequence ID" value="NZ_CP054142.1"/>
</dbReference>
<name>A0A975IFC2_9SPIR</name>
<sequence length="45" mass="4782">MGGIKLILLGTTDDDNIGIRYAENGGIEAYDKHTGIAPMPLNPPE</sequence>
<gene>
    <name evidence="1" type="ORF">HRQ91_10375</name>
</gene>
<dbReference type="Proteomes" id="UP000671908">
    <property type="component" value="Chromosome"/>
</dbReference>